<reference evidence="1 2" key="1">
    <citation type="submission" date="2021-06" db="EMBL/GenBank/DDBJ databases">
        <title>Caerostris extrusa draft genome.</title>
        <authorList>
            <person name="Kono N."/>
            <person name="Arakawa K."/>
        </authorList>
    </citation>
    <scope>NUCLEOTIDE SEQUENCE [LARGE SCALE GENOMIC DNA]</scope>
</reference>
<protein>
    <submittedName>
        <fullName evidence="1">Uncharacterized protein</fullName>
    </submittedName>
</protein>
<dbReference type="AlphaFoldDB" id="A0AAV4Y450"/>
<sequence length="156" mass="17106">MSLPYQVEVEAYSDHGTINTGEPIPVMFAAGEEQLLALGKTNQGCVFFRQPLQKVFVLVSIPDERSVVEIDKSGRILSSGAGQLVEPLRLQPDRDGIHPLNLFLCGATYQVSFAAVIGGTVSMAYRNPAIDWRSPPLKLMDLGQIYTGLIPIPHWI</sequence>
<comment type="caution">
    <text evidence="1">The sequence shown here is derived from an EMBL/GenBank/DDBJ whole genome shotgun (WGS) entry which is preliminary data.</text>
</comment>
<name>A0AAV4Y450_CAEEX</name>
<evidence type="ECO:0000313" key="2">
    <source>
        <dbReference type="Proteomes" id="UP001054945"/>
    </source>
</evidence>
<dbReference type="Proteomes" id="UP001054945">
    <property type="component" value="Unassembled WGS sequence"/>
</dbReference>
<gene>
    <name evidence="1" type="ORF">CEXT_143841</name>
</gene>
<organism evidence="1 2">
    <name type="scientific">Caerostris extrusa</name>
    <name type="common">Bark spider</name>
    <name type="synonym">Caerostris bankana</name>
    <dbReference type="NCBI Taxonomy" id="172846"/>
    <lineage>
        <taxon>Eukaryota</taxon>
        <taxon>Metazoa</taxon>
        <taxon>Ecdysozoa</taxon>
        <taxon>Arthropoda</taxon>
        <taxon>Chelicerata</taxon>
        <taxon>Arachnida</taxon>
        <taxon>Araneae</taxon>
        <taxon>Araneomorphae</taxon>
        <taxon>Entelegynae</taxon>
        <taxon>Araneoidea</taxon>
        <taxon>Araneidae</taxon>
        <taxon>Caerostris</taxon>
    </lineage>
</organism>
<accession>A0AAV4Y450</accession>
<proteinExistence type="predicted"/>
<keyword evidence="2" id="KW-1185">Reference proteome</keyword>
<evidence type="ECO:0000313" key="1">
    <source>
        <dbReference type="EMBL" id="GIZ01235.1"/>
    </source>
</evidence>
<dbReference type="EMBL" id="BPLR01001267">
    <property type="protein sequence ID" value="GIZ01235.1"/>
    <property type="molecule type" value="Genomic_DNA"/>
</dbReference>